<evidence type="ECO:0000313" key="1">
    <source>
        <dbReference type="EMBL" id="KAG7572351.1"/>
    </source>
</evidence>
<organism evidence="1 2">
    <name type="scientific">Arabidopsis suecica</name>
    <name type="common">Swedish thale-cress</name>
    <name type="synonym">Cardaminopsis suecica</name>
    <dbReference type="NCBI Taxonomy" id="45249"/>
    <lineage>
        <taxon>Eukaryota</taxon>
        <taxon>Viridiplantae</taxon>
        <taxon>Streptophyta</taxon>
        <taxon>Embryophyta</taxon>
        <taxon>Tracheophyta</taxon>
        <taxon>Spermatophyta</taxon>
        <taxon>Magnoliopsida</taxon>
        <taxon>eudicotyledons</taxon>
        <taxon>Gunneridae</taxon>
        <taxon>Pentapetalae</taxon>
        <taxon>rosids</taxon>
        <taxon>malvids</taxon>
        <taxon>Brassicales</taxon>
        <taxon>Brassicaceae</taxon>
        <taxon>Camelineae</taxon>
        <taxon>Arabidopsis</taxon>
    </lineage>
</organism>
<sequence length="148" mass="16788">MPLKASPPLQLNVRRFGLYYPLVYCPMKIEEHQDTFACLPNASWMSKSSCYGMGWFMEEPLKTSIQHGSSFRPVVSYALVAEELALKTAICAALAVGVSRLAYYSDWQELPLLLNVGGHTFVVDDIVDDMRSMKTKFLPLPFFYLFAF</sequence>
<keyword evidence="2" id="KW-1185">Reference proteome</keyword>
<proteinExistence type="predicted"/>
<dbReference type="AlphaFoldDB" id="A0A8T2AFN2"/>
<evidence type="ECO:0000313" key="2">
    <source>
        <dbReference type="Proteomes" id="UP000694251"/>
    </source>
</evidence>
<protein>
    <recommendedName>
        <fullName evidence="3">RNase H type-1 domain-containing protein</fullName>
    </recommendedName>
</protein>
<evidence type="ECO:0008006" key="3">
    <source>
        <dbReference type="Google" id="ProtNLM"/>
    </source>
</evidence>
<gene>
    <name evidence="1" type="ORF">ISN44_As09g007220</name>
</gene>
<dbReference type="OrthoDB" id="1113405at2759"/>
<accession>A0A8T2AFN2</accession>
<name>A0A8T2AFN2_ARASU</name>
<comment type="caution">
    <text evidence="1">The sequence shown here is derived from an EMBL/GenBank/DDBJ whole genome shotgun (WGS) entry which is preliminary data.</text>
</comment>
<dbReference type="Proteomes" id="UP000694251">
    <property type="component" value="Chromosome 9"/>
</dbReference>
<reference evidence="1 2" key="1">
    <citation type="submission" date="2020-12" db="EMBL/GenBank/DDBJ databases">
        <title>Concerted genomic and epigenomic changes stabilize Arabidopsis allopolyploids.</title>
        <authorList>
            <person name="Chen Z."/>
        </authorList>
    </citation>
    <scope>NUCLEOTIDE SEQUENCE [LARGE SCALE GENOMIC DNA]</scope>
    <source>
        <strain evidence="1">As9502</strain>
        <tissue evidence="1">Leaf</tissue>
    </source>
</reference>
<dbReference type="EMBL" id="JAEFBJ010000009">
    <property type="protein sequence ID" value="KAG7572351.1"/>
    <property type="molecule type" value="Genomic_DNA"/>
</dbReference>